<dbReference type="AlphaFoldDB" id="A0A7J8CJL4"/>
<accession>A0A7J8CJL4</accession>
<dbReference type="Proteomes" id="UP000593571">
    <property type="component" value="Unassembled WGS sequence"/>
</dbReference>
<feature type="region of interest" description="Disordered" evidence="1">
    <location>
        <begin position="83"/>
        <end position="130"/>
    </location>
</feature>
<evidence type="ECO:0000313" key="3">
    <source>
        <dbReference type="Proteomes" id="UP000593571"/>
    </source>
</evidence>
<sequence length="130" mass="13270">MEQPELEPHAKDCSPRSSLCSLLLECERLMKYSLSIRDSTGVPQTPGPWTPGNAPACLEESASVETTANAQLATVKHAEKAAAPAARRAVPSAPGAASAKGAQTSAAAASETRPLCRGGGAWEASVQSVG</sequence>
<keyword evidence="3" id="KW-1185">Reference proteome</keyword>
<evidence type="ECO:0000313" key="2">
    <source>
        <dbReference type="EMBL" id="KAF6411036.1"/>
    </source>
</evidence>
<feature type="compositionally biased region" description="Low complexity" evidence="1">
    <location>
        <begin position="83"/>
        <end position="110"/>
    </location>
</feature>
<reference evidence="2 3" key="1">
    <citation type="journal article" date="2020" name="Nature">
        <title>Six reference-quality genomes reveal evolution of bat adaptations.</title>
        <authorList>
            <person name="Jebb D."/>
            <person name="Huang Z."/>
            <person name="Pippel M."/>
            <person name="Hughes G.M."/>
            <person name="Lavrichenko K."/>
            <person name="Devanna P."/>
            <person name="Winkler S."/>
            <person name="Jermiin L.S."/>
            <person name="Skirmuntt E.C."/>
            <person name="Katzourakis A."/>
            <person name="Burkitt-Gray L."/>
            <person name="Ray D.A."/>
            <person name="Sullivan K.A.M."/>
            <person name="Roscito J.G."/>
            <person name="Kirilenko B.M."/>
            <person name="Davalos L.M."/>
            <person name="Corthals A.P."/>
            <person name="Power M.L."/>
            <person name="Jones G."/>
            <person name="Ransome R.D."/>
            <person name="Dechmann D.K.N."/>
            <person name="Locatelli A.G."/>
            <person name="Puechmaille S.J."/>
            <person name="Fedrigo O."/>
            <person name="Jarvis E.D."/>
            <person name="Hiller M."/>
            <person name="Vernes S.C."/>
            <person name="Myers E.W."/>
            <person name="Teeling E.C."/>
        </authorList>
    </citation>
    <scope>NUCLEOTIDE SEQUENCE [LARGE SCALE GENOMIC DNA]</scope>
    <source>
        <strain evidence="2">MRouAeg1</strain>
        <tissue evidence="2">Muscle</tissue>
    </source>
</reference>
<protein>
    <submittedName>
        <fullName evidence="2">Metallothionein 4</fullName>
    </submittedName>
</protein>
<comment type="caution">
    <text evidence="2">The sequence shown here is derived from an EMBL/GenBank/DDBJ whole genome shotgun (WGS) entry which is preliminary data.</text>
</comment>
<gene>
    <name evidence="2" type="ORF">HJG63_013648</name>
</gene>
<proteinExistence type="predicted"/>
<evidence type="ECO:0000256" key="1">
    <source>
        <dbReference type="SAM" id="MobiDB-lite"/>
    </source>
</evidence>
<dbReference type="EMBL" id="JACASE010000014">
    <property type="protein sequence ID" value="KAF6411036.1"/>
    <property type="molecule type" value="Genomic_DNA"/>
</dbReference>
<name>A0A7J8CJL4_ROUAE</name>
<organism evidence="2 3">
    <name type="scientific">Rousettus aegyptiacus</name>
    <name type="common">Egyptian fruit bat</name>
    <name type="synonym">Pteropus aegyptiacus</name>
    <dbReference type="NCBI Taxonomy" id="9407"/>
    <lineage>
        <taxon>Eukaryota</taxon>
        <taxon>Metazoa</taxon>
        <taxon>Chordata</taxon>
        <taxon>Craniata</taxon>
        <taxon>Vertebrata</taxon>
        <taxon>Euteleostomi</taxon>
        <taxon>Mammalia</taxon>
        <taxon>Eutheria</taxon>
        <taxon>Laurasiatheria</taxon>
        <taxon>Chiroptera</taxon>
        <taxon>Yinpterochiroptera</taxon>
        <taxon>Pteropodoidea</taxon>
        <taxon>Pteropodidae</taxon>
        <taxon>Rousettinae</taxon>
        <taxon>Rousettus</taxon>
    </lineage>
</organism>